<sequence>MYDKTALIDHLLTLVDLQPSGALLDVGCGDGQMLFAASNVFGSSSFFGIDMMPAPIQRAESLSRGESRLSFVIHDVDEGLPCPDGAFDYILCCNVLECIKRKEYLLREMHRVLNAAGKVVISHFDYDTIVFNVTNRDGYRKILHAYSDWKQPWMGECDPWTGRKLWGILNRVPGLFVGEMKSFVLHETEYREGAKGYSFVKEELRDLVKHGAIAPQEYEAFSADVENAVRNNEFFFSINLYTFVGRKVESRACGSESTTTSR</sequence>
<dbReference type="AlphaFoldDB" id="A0A126QNL5"/>
<dbReference type="PANTHER" id="PTHR43591">
    <property type="entry name" value="METHYLTRANSFERASE"/>
    <property type="match status" value="1"/>
</dbReference>
<dbReference type="OrthoDB" id="5447504at2"/>
<dbReference type="RefSeq" id="WP_066802207.1">
    <property type="nucleotide sequence ID" value="NZ_CP014206.1"/>
</dbReference>
<dbReference type="EMBL" id="SOBK01000001">
    <property type="protein sequence ID" value="TDT92034.1"/>
    <property type="molecule type" value="Genomic_DNA"/>
</dbReference>
<name>A0A126QNL5_9BACT</name>
<feature type="domain" description="Methyltransferase" evidence="1">
    <location>
        <begin position="22"/>
        <end position="125"/>
    </location>
</feature>
<evidence type="ECO:0000313" key="2">
    <source>
        <dbReference type="EMBL" id="AMK11025.1"/>
    </source>
</evidence>
<dbReference type="InterPro" id="IPR029063">
    <property type="entry name" value="SAM-dependent_MTases_sf"/>
</dbReference>
<protein>
    <submittedName>
        <fullName evidence="3">Ubiquinone/menaquinone biosynthesis C-methylase UbiE</fullName>
    </submittedName>
</protein>
<accession>A0A126QNL5</accession>
<dbReference type="Pfam" id="PF13847">
    <property type="entry name" value="Methyltransf_31"/>
    <property type="match status" value="1"/>
</dbReference>
<dbReference type="Gene3D" id="3.40.50.150">
    <property type="entry name" value="Vaccinia Virus protein VP39"/>
    <property type="match status" value="1"/>
</dbReference>
<keyword evidence="4" id="KW-1185">Reference proteome</keyword>
<dbReference type="Proteomes" id="UP000055611">
    <property type="component" value="Chromosome"/>
</dbReference>
<dbReference type="Proteomes" id="UP000295506">
    <property type="component" value="Unassembled WGS sequence"/>
</dbReference>
<proteinExistence type="predicted"/>
<dbReference type="GO" id="GO:0008168">
    <property type="term" value="F:methyltransferase activity"/>
    <property type="evidence" value="ECO:0007669"/>
    <property type="project" value="TreeGrafter"/>
</dbReference>
<evidence type="ECO:0000313" key="4">
    <source>
        <dbReference type="Proteomes" id="UP000055611"/>
    </source>
</evidence>
<evidence type="ECO:0000313" key="5">
    <source>
        <dbReference type="Proteomes" id="UP000295506"/>
    </source>
</evidence>
<evidence type="ECO:0000259" key="1">
    <source>
        <dbReference type="Pfam" id="PF13847"/>
    </source>
</evidence>
<organism evidence="3 5">
    <name type="scientific">Pseudodesulfovibrio indicus</name>
    <dbReference type="NCBI Taxonomy" id="1716143"/>
    <lineage>
        <taxon>Bacteria</taxon>
        <taxon>Pseudomonadati</taxon>
        <taxon>Thermodesulfobacteriota</taxon>
        <taxon>Desulfovibrionia</taxon>
        <taxon>Desulfovibrionales</taxon>
        <taxon>Desulfovibrionaceae</taxon>
    </lineage>
</organism>
<dbReference type="EMBL" id="CP014206">
    <property type="protein sequence ID" value="AMK11025.1"/>
    <property type="molecule type" value="Genomic_DNA"/>
</dbReference>
<dbReference type="SUPFAM" id="SSF53335">
    <property type="entry name" value="S-adenosyl-L-methionine-dependent methyltransferases"/>
    <property type="match status" value="1"/>
</dbReference>
<dbReference type="PANTHER" id="PTHR43591:SF24">
    <property type="entry name" value="2-METHOXY-6-POLYPRENYL-1,4-BENZOQUINOL METHYLASE, MITOCHONDRIAL"/>
    <property type="match status" value="1"/>
</dbReference>
<keyword evidence="3" id="KW-0830">Ubiquinone</keyword>
<reference evidence="2 4" key="1">
    <citation type="journal article" date="2016" name="Front. Microbiol.">
        <title>Genome Sequence of the Piezophilic, Mesophilic Sulfate-Reducing Bacterium Desulfovibrio indicus J2T.</title>
        <authorList>
            <person name="Cao J."/>
            <person name="Maignien L."/>
            <person name="Shao Z."/>
            <person name="Alain K."/>
            <person name="Jebbar M."/>
        </authorList>
    </citation>
    <scope>NUCLEOTIDE SEQUENCE [LARGE SCALE GENOMIC DNA]</scope>
    <source>
        <strain evidence="2 4">J2</strain>
    </source>
</reference>
<evidence type="ECO:0000313" key="3">
    <source>
        <dbReference type="EMBL" id="TDT92034.1"/>
    </source>
</evidence>
<gene>
    <name evidence="2" type="ORF">AWY79_07825</name>
    <name evidence="3" type="ORF">EDC59_101438</name>
</gene>
<dbReference type="KEGG" id="dej:AWY79_07825"/>
<dbReference type="CDD" id="cd02440">
    <property type="entry name" value="AdoMet_MTases"/>
    <property type="match status" value="1"/>
</dbReference>
<reference evidence="3 5" key="2">
    <citation type="submission" date="2019-03" db="EMBL/GenBank/DDBJ databases">
        <title>Genomic Encyclopedia of Type Strains, Phase IV (KMG-IV): sequencing the most valuable type-strain genomes for metagenomic binning, comparative biology and taxonomic classification.</title>
        <authorList>
            <person name="Goeker M."/>
        </authorList>
    </citation>
    <scope>NUCLEOTIDE SEQUENCE [LARGE SCALE GENOMIC DNA]</scope>
    <source>
        <strain evidence="3 5">DSM 101483</strain>
    </source>
</reference>
<dbReference type="InterPro" id="IPR025714">
    <property type="entry name" value="Methyltranfer_dom"/>
</dbReference>